<gene>
    <name evidence="1" type="ORF">DLK05_05575</name>
</gene>
<protein>
    <submittedName>
        <fullName evidence="1">Uncharacterized protein</fullName>
    </submittedName>
</protein>
<keyword evidence="2" id="KW-1185">Reference proteome</keyword>
<evidence type="ECO:0000313" key="2">
    <source>
        <dbReference type="Proteomes" id="UP000282985"/>
    </source>
</evidence>
<reference evidence="1 2" key="1">
    <citation type="submission" date="2018-11" db="EMBL/GenBank/DDBJ databases">
        <title>Parancylomarina longa gen. nov., sp. nov., isolated from sediments of southern Okinawa.</title>
        <authorList>
            <person name="Fu T."/>
        </authorList>
    </citation>
    <scope>NUCLEOTIDE SEQUENCE [LARGE SCALE GENOMIC DNA]</scope>
    <source>
        <strain evidence="1 2">T3-2 S1-C</strain>
    </source>
</reference>
<dbReference type="EMBL" id="RJJX01000005">
    <property type="protein sequence ID" value="RUT78952.1"/>
    <property type="molecule type" value="Genomic_DNA"/>
</dbReference>
<name>A0A434AWT4_9BACT</name>
<sequence length="523" mass="60671">MYSTETYKKPFWAENSGFMTGRDPLGVQNSSITTYGRLLPGMTNLTLRLRYYGLYLWLLNMYGKDSTLRHEGTLNEHYNFIRRAELIVAFIMREKFPDELSIVGSDFTAKHQEDLIMKGFYNIHLGADKNKDTVKGSVYWDYPSGALGQYYAGSLIALNLIEIESKFFIVYQEGLQLANAFASGISLEKQNRFLQIIKTGRLTEDDINFLSDFSINNIKVDSEEWSCYNSVLLNKDGREINDINGHHTSLRKETIGLYLKYISTKTGAYEERSFITSQYKLNLLQKEGDASFGWYYYYVNEAFHIALETIFWSILIHLDGNDQEVVKFIKDISQIVIVDSIKNFSVTVDQTVFDVWCNNETKDLVELLDELEQVVKSPVNSEIAIVMAFKLMFVIYEINEKRIDELEEFEKKYKVWGQKGRVTENLNVYMRQSLDMSFELFIEETIKKLINDHVNTAYRKMGNGESNLLKFIIEDGVISHVQTMKPRHTSPRLKTVSNFMQDLFMIDKENNLTVKGMELLESI</sequence>
<proteinExistence type="predicted"/>
<accession>A0A434AWT4</accession>
<dbReference type="AlphaFoldDB" id="A0A434AWT4"/>
<dbReference type="RefSeq" id="WP_127343009.1">
    <property type="nucleotide sequence ID" value="NZ_RJJX01000005.1"/>
</dbReference>
<comment type="caution">
    <text evidence="1">The sequence shown here is derived from an EMBL/GenBank/DDBJ whole genome shotgun (WGS) entry which is preliminary data.</text>
</comment>
<organism evidence="1 2">
    <name type="scientific">Ancylomarina longa</name>
    <dbReference type="NCBI Taxonomy" id="2487017"/>
    <lineage>
        <taxon>Bacteria</taxon>
        <taxon>Pseudomonadati</taxon>
        <taxon>Bacteroidota</taxon>
        <taxon>Bacteroidia</taxon>
        <taxon>Marinilabiliales</taxon>
        <taxon>Marinifilaceae</taxon>
        <taxon>Ancylomarina</taxon>
    </lineage>
</organism>
<dbReference type="OrthoDB" id="1078940at2"/>
<dbReference type="Proteomes" id="UP000282985">
    <property type="component" value="Unassembled WGS sequence"/>
</dbReference>
<evidence type="ECO:0000313" key="1">
    <source>
        <dbReference type="EMBL" id="RUT78952.1"/>
    </source>
</evidence>